<evidence type="ECO:0000313" key="6">
    <source>
        <dbReference type="Proteomes" id="UP001139353"/>
    </source>
</evidence>
<protein>
    <submittedName>
        <fullName evidence="5">GNAT family N-acetyltransferase</fullName>
        <ecNumber evidence="5">2.3.1.-</ecNumber>
    </submittedName>
</protein>
<evidence type="ECO:0000313" key="5">
    <source>
        <dbReference type="EMBL" id="MCK9684741.1"/>
    </source>
</evidence>
<feature type="domain" description="N-acetyltransferase" evidence="4">
    <location>
        <begin position="48"/>
        <end position="198"/>
    </location>
</feature>
<dbReference type="InterPro" id="IPR016181">
    <property type="entry name" value="Acyl_CoA_acyltransferase"/>
</dbReference>
<dbReference type="Proteomes" id="UP001139353">
    <property type="component" value="Unassembled WGS sequence"/>
</dbReference>
<dbReference type="PANTHER" id="PTHR43792:SF8">
    <property type="entry name" value="[RIBOSOMAL PROTEIN US5]-ALANINE N-ACETYLTRANSFERASE"/>
    <property type="match status" value="1"/>
</dbReference>
<dbReference type="EC" id="2.3.1.-" evidence="5"/>
<accession>A0A9X1YNE5</accession>
<comment type="similarity">
    <text evidence="3">Belongs to the acetyltransferase family. RimJ subfamily.</text>
</comment>
<keyword evidence="1 5" id="KW-0808">Transferase</keyword>
<dbReference type="GO" id="GO:0008999">
    <property type="term" value="F:protein-N-terminal-alanine acetyltransferase activity"/>
    <property type="evidence" value="ECO:0007669"/>
    <property type="project" value="TreeGrafter"/>
</dbReference>
<dbReference type="EMBL" id="JAJLJH010000001">
    <property type="protein sequence ID" value="MCK9684741.1"/>
    <property type="molecule type" value="Genomic_DNA"/>
</dbReference>
<organism evidence="5 6">
    <name type="scientific">Scleromatobacter humisilvae</name>
    <dbReference type="NCBI Taxonomy" id="2897159"/>
    <lineage>
        <taxon>Bacteria</taxon>
        <taxon>Pseudomonadati</taxon>
        <taxon>Pseudomonadota</taxon>
        <taxon>Betaproteobacteria</taxon>
        <taxon>Burkholderiales</taxon>
        <taxon>Sphaerotilaceae</taxon>
        <taxon>Scleromatobacter</taxon>
    </lineage>
</organism>
<dbReference type="PANTHER" id="PTHR43792">
    <property type="entry name" value="GNAT FAMILY, PUTATIVE (AFU_ORTHOLOGUE AFUA_3G00765)-RELATED-RELATED"/>
    <property type="match status" value="1"/>
</dbReference>
<dbReference type="AlphaFoldDB" id="A0A9X1YNE5"/>
<gene>
    <name evidence="5" type="ORF">LPC04_03360</name>
</gene>
<dbReference type="InterPro" id="IPR051531">
    <property type="entry name" value="N-acetyltransferase"/>
</dbReference>
<keyword evidence="6" id="KW-1185">Reference proteome</keyword>
<dbReference type="GO" id="GO:0005737">
    <property type="term" value="C:cytoplasm"/>
    <property type="evidence" value="ECO:0007669"/>
    <property type="project" value="TreeGrafter"/>
</dbReference>
<sequence>MLGIAPLARYEITTARLRLVAGDPGLAPAVCEFQRRNRAHFARWDPPTADSFYTPEAQAARVALGITAFQNDTAYRWWLIDATRCGGARLPSSDVEVIGSLHFSQVSRGAFQSAMLGYALDEAYVGQGLMSEAIAAGLEEVFSPRVNLHRVQAAYRPENLRSARVLERLGFHKEGLAPDYLFIDGAWRAHIITSLRNPAFVQPDGW</sequence>
<dbReference type="Gene3D" id="3.40.630.30">
    <property type="match status" value="1"/>
</dbReference>
<comment type="caution">
    <text evidence="5">The sequence shown here is derived from an EMBL/GenBank/DDBJ whole genome shotgun (WGS) entry which is preliminary data.</text>
</comment>
<dbReference type="Pfam" id="PF13302">
    <property type="entry name" value="Acetyltransf_3"/>
    <property type="match status" value="1"/>
</dbReference>
<evidence type="ECO:0000256" key="3">
    <source>
        <dbReference type="ARBA" id="ARBA00038502"/>
    </source>
</evidence>
<evidence type="ECO:0000259" key="4">
    <source>
        <dbReference type="PROSITE" id="PS51186"/>
    </source>
</evidence>
<evidence type="ECO:0000256" key="1">
    <source>
        <dbReference type="ARBA" id="ARBA00022679"/>
    </source>
</evidence>
<dbReference type="RefSeq" id="WP_275680764.1">
    <property type="nucleotide sequence ID" value="NZ_JAJLJH010000001.1"/>
</dbReference>
<proteinExistence type="inferred from homology"/>
<name>A0A9X1YNE5_9BURK</name>
<dbReference type="PROSITE" id="PS51186">
    <property type="entry name" value="GNAT"/>
    <property type="match status" value="1"/>
</dbReference>
<dbReference type="InterPro" id="IPR000182">
    <property type="entry name" value="GNAT_dom"/>
</dbReference>
<keyword evidence="2 5" id="KW-0012">Acyltransferase</keyword>
<dbReference type="SUPFAM" id="SSF55729">
    <property type="entry name" value="Acyl-CoA N-acyltransferases (Nat)"/>
    <property type="match status" value="1"/>
</dbReference>
<evidence type="ECO:0000256" key="2">
    <source>
        <dbReference type="ARBA" id="ARBA00023315"/>
    </source>
</evidence>
<reference evidence="5" key="1">
    <citation type="submission" date="2021-11" db="EMBL/GenBank/DDBJ databases">
        <title>BS-T2-15 a new species belonging to the Comamonadaceae family isolated from the soil of a French oak forest.</title>
        <authorList>
            <person name="Mieszkin S."/>
            <person name="Alain K."/>
        </authorList>
    </citation>
    <scope>NUCLEOTIDE SEQUENCE</scope>
    <source>
        <strain evidence="5">BS-T2-15</strain>
    </source>
</reference>